<dbReference type="Gene3D" id="3.30.200.20">
    <property type="entry name" value="Phosphorylase Kinase, domain 1"/>
    <property type="match status" value="1"/>
</dbReference>
<evidence type="ECO:0000256" key="8">
    <source>
        <dbReference type="ARBA" id="ARBA00022840"/>
    </source>
</evidence>
<feature type="signal peptide" evidence="14">
    <location>
        <begin position="1"/>
        <end position="22"/>
    </location>
</feature>
<dbReference type="FunFam" id="3.30.200.20:FF:000178">
    <property type="entry name" value="serine/threonine-protein kinase PBS1-like"/>
    <property type="match status" value="1"/>
</dbReference>
<keyword evidence="11" id="KW-0325">Glycoprotein</keyword>
<dbReference type="CDD" id="cd14066">
    <property type="entry name" value="STKc_IRAK"/>
    <property type="match status" value="1"/>
</dbReference>
<evidence type="ECO:0000256" key="11">
    <source>
        <dbReference type="ARBA" id="ARBA00023180"/>
    </source>
</evidence>
<dbReference type="PROSITE" id="PS00107">
    <property type="entry name" value="PROTEIN_KINASE_ATP"/>
    <property type="match status" value="1"/>
</dbReference>
<evidence type="ECO:0000256" key="6">
    <source>
        <dbReference type="ARBA" id="ARBA00022741"/>
    </source>
</evidence>
<dbReference type="Pfam" id="PF00069">
    <property type="entry name" value="Pkinase"/>
    <property type="match status" value="1"/>
</dbReference>
<keyword evidence="2" id="KW-0723">Serine/threonine-protein kinase</keyword>
<proteinExistence type="predicted"/>
<dbReference type="InterPro" id="IPR045874">
    <property type="entry name" value="LRK10/LRL21-25-like"/>
</dbReference>
<dbReference type="InterPro" id="IPR025287">
    <property type="entry name" value="WAK_GUB"/>
</dbReference>
<dbReference type="AlphaFoldDB" id="A0AAD8SMZ0"/>
<evidence type="ECO:0000313" key="16">
    <source>
        <dbReference type="EMBL" id="KAK1660599.1"/>
    </source>
</evidence>
<dbReference type="InterPro" id="IPR000719">
    <property type="entry name" value="Prot_kinase_dom"/>
</dbReference>
<feature type="domain" description="Protein kinase" evidence="15">
    <location>
        <begin position="294"/>
        <end position="568"/>
    </location>
</feature>
<keyword evidence="6 12" id="KW-0547">Nucleotide-binding</keyword>
<keyword evidence="8 12" id="KW-0067">ATP-binding</keyword>
<feature type="binding site" evidence="12">
    <location>
        <position position="322"/>
    </location>
    <ligand>
        <name>ATP</name>
        <dbReference type="ChEBI" id="CHEBI:30616"/>
    </ligand>
</feature>
<evidence type="ECO:0000256" key="13">
    <source>
        <dbReference type="SAM" id="Phobius"/>
    </source>
</evidence>
<protein>
    <recommendedName>
        <fullName evidence="15">Protein kinase domain-containing protein</fullName>
    </recommendedName>
</protein>
<keyword evidence="9 13" id="KW-1133">Transmembrane helix</keyword>
<comment type="subcellular location">
    <subcellularLocation>
        <location evidence="1">Membrane</location>
        <topology evidence="1">Single-pass type I membrane protein</topology>
    </subcellularLocation>
</comment>
<evidence type="ECO:0000256" key="12">
    <source>
        <dbReference type="PROSITE-ProRule" id="PRU10141"/>
    </source>
</evidence>
<evidence type="ECO:0000259" key="15">
    <source>
        <dbReference type="PROSITE" id="PS50011"/>
    </source>
</evidence>
<evidence type="ECO:0000256" key="1">
    <source>
        <dbReference type="ARBA" id="ARBA00004479"/>
    </source>
</evidence>
<keyword evidence="10 13" id="KW-0472">Membrane</keyword>
<dbReference type="PROSITE" id="PS50011">
    <property type="entry name" value="PROTEIN_KINASE_DOM"/>
    <property type="match status" value="1"/>
</dbReference>
<sequence>MAPIYWLFWAWWLPLKLAVVVAEQAEGCSATSCGNVTISDPFWLSDWQMERSCGSPDFEITCLNDTPVLPSSVPSVGFTIMDISYEEQSLRVVDVCKLTLLQASNSCQVTVWNTSDKLGIPFKIDPINLNLVMYNCTAAAVARQGRELEQTRMRCGNESQVFVRTERSYDETSAMEGCDTLVVVPVLGGANGKANTSDYGQLIGGGFLLKWQRAPVSGSKRAFRKIMLIALTSAAATLLFTCIYFLIWHKKCKRLWFLKKTSNNNEKNYEAMIVSYGSLAPKRYMYSKVMKITSSCSDQLGRGGYGVVYKGRLHDGRLVAVKFLHDCKGNGNEFVNEVMSIGRTSHINIVSLFGFCLEGSKRALIYEYMSNGSLDKYIYSGNPKETLGWERLYAIAIGIAHGLEYLHHGCNARIVHFDIKPQNILLDKDFTPKIADFGLAKLCHANESKLSMTGPRGTIGFIAPEVHYRNFGVVSTKSDVYSYGMMLLEMVGGRKNVNSMAENSSKQYFPDWIYDHFAEDDGFQACDVTSEIEEMAKKMTFIGLWCIQILPIYRPTIVKVLEMFERSLDEMEMPPKQNFCELLEDSAHNMSVQSASSTIPEV</sequence>
<gene>
    <name evidence="16" type="ORF">QYE76_048758</name>
</gene>
<keyword evidence="7" id="KW-0418">Kinase</keyword>
<dbReference type="Pfam" id="PF13947">
    <property type="entry name" value="GUB_WAK_bind"/>
    <property type="match status" value="1"/>
</dbReference>
<dbReference type="GO" id="GO:0030247">
    <property type="term" value="F:polysaccharide binding"/>
    <property type="evidence" value="ECO:0007669"/>
    <property type="project" value="InterPro"/>
</dbReference>
<evidence type="ECO:0000256" key="5">
    <source>
        <dbReference type="ARBA" id="ARBA00022729"/>
    </source>
</evidence>
<evidence type="ECO:0000256" key="14">
    <source>
        <dbReference type="SAM" id="SignalP"/>
    </source>
</evidence>
<evidence type="ECO:0000256" key="7">
    <source>
        <dbReference type="ARBA" id="ARBA00022777"/>
    </source>
</evidence>
<dbReference type="GO" id="GO:0016020">
    <property type="term" value="C:membrane"/>
    <property type="evidence" value="ECO:0007669"/>
    <property type="project" value="UniProtKB-SubCell"/>
</dbReference>
<organism evidence="16 17">
    <name type="scientific">Lolium multiflorum</name>
    <name type="common">Italian ryegrass</name>
    <name type="synonym">Lolium perenne subsp. multiflorum</name>
    <dbReference type="NCBI Taxonomy" id="4521"/>
    <lineage>
        <taxon>Eukaryota</taxon>
        <taxon>Viridiplantae</taxon>
        <taxon>Streptophyta</taxon>
        <taxon>Embryophyta</taxon>
        <taxon>Tracheophyta</taxon>
        <taxon>Spermatophyta</taxon>
        <taxon>Magnoliopsida</taxon>
        <taxon>Liliopsida</taxon>
        <taxon>Poales</taxon>
        <taxon>Poaceae</taxon>
        <taxon>BOP clade</taxon>
        <taxon>Pooideae</taxon>
        <taxon>Poodae</taxon>
        <taxon>Poeae</taxon>
        <taxon>Poeae Chloroplast Group 2 (Poeae type)</taxon>
        <taxon>Loliodinae</taxon>
        <taxon>Loliinae</taxon>
        <taxon>Lolium</taxon>
    </lineage>
</organism>
<dbReference type="Gene3D" id="1.10.510.10">
    <property type="entry name" value="Transferase(Phosphotransferase) domain 1"/>
    <property type="match status" value="1"/>
</dbReference>
<keyword evidence="3" id="KW-0808">Transferase</keyword>
<accession>A0AAD8SMZ0</accession>
<comment type="caution">
    <text evidence="16">The sequence shown here is derived from an EMBL/GenBank/DDBJ whole genome shotgun (WGS) entry which is preliminary data.</text>
</comment>
<evidence type="ECO:0000256" key="9">
    <source>
        <dbReference type="ARBA" id="ARBA00022989"/>
    </source>
</evidence>
<keyword evidence="5 14" id="KW-0732">Signal</keyword>
<feature type="chain" id="PRO_5042185149" description="Protein kinase domain-containing protein" evidence="14">
    <location>
        <begin position="23"/>
        <end position="602"/>
    </location>
</feature>
<dbReference type="InterPro" id="IPR011009">
    <property type="entry name" value="Kinase-like_dom_sf"/>
</dbReference>
<keyword evidence="4 13" id="KW-0812">Transmembrane</keyword>
<dbReference type="EMBL" id="JAUUTY010000003">
    <property type="protein sequence ID" value="KAK1660599.1"/>
    <property type="molecule type" value="Genomic_DNA"/>
</dbReference>
<dbReference type="SMART" id="SM00220">
    <property type="entry name" value="S_TKc"/>
    <property type="match status" value="1"/>
</dbReference>
<dbReference type="Proteomes" id="UP001231189">
    <property type="component" value="Unassembled WGS sequence"/>
</dbReference>
<dbReference type="SUPFAM" id="SSF56112">
    <property type="entry name" value="Protein kinase-like (PK-like)"/>
    <property type="match status" value="1"/>
</dbReference>
<name>A0AAD8SMZ0_LOLMU</name>
<dbReference type="GO" id="GO:0005524">
    <property type="term" value="F:ATP binding"/>
    <property type="evidence" value="ECO:0007669"/>
    <property type="project" value="UniProtKB-UniRule"/>
</dbReference>
<reference evidence="16" key="1">
    <citation type="submission" date="2023-07" db="EMBL/GenBank/DDBJ databases">
        <title>A chromosome-level genome assembly of Lolium multiflorum.</title>
        <authorList>
            <person name="Chen Y."/>
            <person name="Copetti D."/>
            <person name="Kolliker R."/>
            <person name="Studer B."/>
        </authorList>
    </citation>
    <scope>NUCLEOTIDE SEQUENCE</scope>
    <source>
        <strain evidence="16">02402/16</strain>
        <tissue evidence="16">Leaf</tissue>
    </source>
</reference>
<evidence type="ECO:0000256" key="3">
    <source>
        <dbReference type="ARBA" id="ARBA00022679"/>
    </source>
</evidence>
<keyword evidence="17" id="KW-1185">Reference proteome</keyword>
<evidence type="ECO:0000256" key="4">
    <source>
        <dbReference type="ARBA" id="ARBA00022692"/>
    </source>
</evidence>
<dbReference type="InterPro" id="IPR008271">
    <property type="entry name" value="Ser/Thr_kinase_AS"/>
</dbReference>
<evidence type="ECO:0000313" key="17">
    <source>
        <dbReference type="Proteomes" id="UP001231189"/>
    </source>
</evidence>
<dbReference type="GO" id="GO:0004674">
    <property type="term" value="F:protein serine/threonine kinase activity"/>
    <property type="evidence" value="ECO:0007669"/>
    <property type="project" value="UniProtKB-KW"/>
</dbReference>
<evidence type="ECO:0000256" key="2">
    <source>
        <dbReference type="ARBA" id="ARBA00022527"/>
    </source>
</evidence>
<dbReference type="PROSITE" id="PS00108">
    <property type="entry name" value="PROTEIN_KINASE_ST"/>
    <property type="match status" value="1"/>
</dbReference>
<dbReference type="FunFam" id="1.10.510.10:FF:000590">
    <property type="entry name" value="PR5-like receptor kinase"/>
    <property type="match status" value="1"/>
</dbReference>
<dbReference type="PANTHER" id="PTHR27009">
    <property type="entry name" value="RUST RESISTANCE KINASE LR10-RELATED"/>
    <property type="match status" value="1"/>
</dbReference>
<evidence type="ECO:0000256" key="10">
    <source>
        <dbReference type="ARBA" id="ARBA00023136"/>
    </source>
</evidence>
<dbReference type="InterPro" id="IPR017441">
    <property type="entry name" value="Protein_kinase_ATP_BS"/>
</dbReference>
<feature type="transmembrane region" description="Helical" evidence="13">
    <location>
        <begin position="226"/>
        <end position="247"/>
    </location>
</feature>